<dbReference type="AlphaFoldDB" id="A0A0S7XTS6"/>
<gene>
    <name evidence="1" type="ORF">AMJ44_09260</name>
</gene>
<reference evidence="1 2" key="1">
    <citation type="journal article" date="2015" name="Microbiome">
        <title>Genomic resolution of linkages in carbon, nitrogen, and sulfur cycling among widespread estuary sediment bacteria.</title>
        <authorList>
            <person name="Baker B.J."/>
            <person name="Lazar C.S."/>
            <person name="Teske A.P."/>
            <person name="Dick G.J."/>
        </authorList>
    </citation>
    <scope>NUCLEOTIDE SEQUENCE [LARGE SCALE GENOMIC DNA]</scope>
    <source>
        <strain evidence="1">DG_54_3</strain>
    </source>
</reference>
<evidence type="ECO:0000313" key="2">
    <source>
        <dbReference type="Proteomes" id="UP000051861"/>
    </source>
</evidence>
<dbReference type="EMBL" id="LIZX01000098">
    <property type="protein sequence ID" value="KPJ65889.1"/>
    <property type="molecule type" value="Genomic_DNA"/>
</dbReference>
<dbReference type="Proteomes" id="UP000051861">
    <property type="component" value="Unassembled WGS sequence"/>
</dbReference>
<comment type="caution">
    <text evidence="1">The sequence shown here is derived from an EMBL/GenBank/DDBJ whole genome shotgun (WGS) entry which is preliminary data.</text>
</comment>
<name>A0A0S7XTS6_UNCSA</name>
<organism evidence="1 2">
    <name type="scientific">candidate division WOR-1 bacterium DG_54_3</name>
    <dbReference type="NCBI Taxonomy" id="1703775"/>
    <lineage>
        <taxon>Bacteria</taxon>
        <taxon>Bacillati</taxon>
        <taxon>Saganbacteria</taxon>
    </lineage>
</organism>
<accession>A0A0S7XTS6</accession>
<evidence type="ECO:0000313" key="1">
    <source>
        <dbReference type="EMBL" id="KPJ65889.1"/>
    </source>
</evidence>
<proteinExistence type="predicted"/>
<sequence length="315" mass="35403">MKVRRILIPLALLAGIGSGIFYLGKKYQAPLDQSKIETLDRGQNLNKPPELTKPLITQPPTIIPPLEPAILVSKPSTVSKTEIDISERFKRLEELAGKDIIELDNIELFPSPENFIFDPEKGYGCTRIETSAGESGYIDAWMPKGIIDMTLAGGEEFNENLATLYGVFPAPSPNIYFEVTDSIGGISYGKLSNGVYLREAKSYLYNFVWNNGAEEFYMNQGGFLYLVDKQGIRISPNPIWKLMTESTGNSDYFNQEMLLVNNPSIRLTLGSHMGSYEFFIRLRSSCPGGDMLPRFLRVNQDNFAKFVRKAYGKDY</sequence>
<protein>
    <submittedName>
        <fullName evidence="1">Uncharacterized protein</fullName>
    </submittedName>
</protein>